<keyword evidence="1" id="KW-1133">Transmembrane helix</keyword>
<organism evidence="3 4">
    <name type="scientific">Photobacterium leiognathi subsp. mandapamensis</name>
    <name type="common">Photobacterium mandapamensis</name>
    <dbReference type="NCBI Taxonomy" id="48408"/>
    <lineage>
        <taxon>Bacteria</taxon>
        <taxon>Pseudomonadati</taxon>
        <taxon>Pseudomonadota</taxon>
        <taxon>Gammaproteobacteria</taxon>
        <taxon>Vibrionales</taxon>
        <taxon>Vibrionaceae</taxon>
        <taxon>Photobacterium</taxon>
    </lineage>
</organism>
<keyword evidence="3" id="KW-0413">Isomerase</keyword>
<gene>
    <name evidence="3" type="ORF">C0W93_15625</name>
</gene>
<keyword evidence="1" id="KW-0472">Membrane</keyword>
<evidence type="ECO:0000259" key="2">
    <source>
        <dbReference type="PROSITE" id="PS50965"/>
    </source>
</evidence>
<dbReference type="GO" id="GO:0016853">
    <property type="term" value="F:isomerase activity"/>
    <property type="evidence" value="ECO:0007669"/>
    <property type="project" value="UniProtKB-KW"/>
</dbReference>
<feature type="transmembrane region" description="Helical" evidence="1">
    <location>
        <begin position="6"/>
        <end position="27"/>
    </location>
</feature>
<feature type="domain" description="NERD" evidence="2">
    <location>
        <begin position="33"/>
        <end position="149"/>
    </location>
</feature>
<dbReference type="Proteomes" id="UP000240530">
    <property type="component" value="Unassembled WGS sequence"/>
</dbReference>
<dbReference type="Pfam" id="PF08378">
    <property type="entry name" value="NERD"/>
    <property type="match status" value="1"/>
</dbReference>
<comment type="caution">
    <text evidence="3">The sequence shown here is derived from an EMBL/GenBank/DDBJ whole genome shotgun (WGS) entry which is preliminary data.</text>
</comment>
<accession>A0A2T3KSJ4</accession>
<keyword evidence="1" id="KW-0812">Transmembrane</keyword>
<dbReference type="PROSITE" id="PS50965">
    <property type="entry name" value="NERD"/>
    <property type="match status" value="1"/>
</dbReference>
<sequence length="212" mass="24406">MDIASTVFNALQPLLWVIPVLILIYIIKTPWFKGCAGERIVHFCLKRLPKGDYKVLKDITLPCESGSTQIDHIVVSKYGIFVVETKNMKGWIFGGTYQPMWQQTFFKRSSVFKNPLHQNYKHIKTLQSLLGIDDTAFHSVIVFVGEGVFKTEMPENVTKSVRSMMKYIRSFNTVIFNEQQLQTFITDIEQSRFKPGFATDFAHVQSLKKADK</sequence>
<dbReference type="RefSeq" id="WP_107185645.1">
    <property type="nucleotide sequence ID" value="NZ_JAWQGC010000001.1"/>
</dbReference>
<name>A0A2T3KSJ4_PHOLD</name>
<dbReference type="AlphaFoldDB" id="A0A2T3KSJ4"/>
<proteinExistence type="predicted"/>
<evidence type="ECO:0000313" key="4">
    <source>
        <dbReference type="Proteomes" id="UP000240530"/>
    </source>
</evidence>
<dbReference type="InterPro" id="IPR011528">
    <property type="entry name" value="NERD"/>
</dbReference>
<reference evidence="3 4" key="1">
    <citation type="submission" date="2018-03" db="EMBL/GenBank/DDBJ databases">
        <title>Whole genome sequencing of Histamine producing bacteria.</title>
        <authorList>
            <person name="Butler K."/>
        </authorList>
    </citation>
    <scope>NUCLEOTIDE SEQUENCE [LARGE SCALE GENOMIC DNA]</scope>
    <source>
        <strain evidence="3 4">Res.4.1</strain>
    </source>
</reference>
<protein>
    <submittedName>
        <fullName evidence="3">DNA topoisomerase I</fullName>
    </submittedName>
</protein>
<evidence type="ECO:0000256" key="1">
    <source>
        <dbReference type="SAM" id="Phobius"/>
    </source>
</evidence>
<dbReference type="EMBL" id="PYNS01000019">
    <property type="protein sequence ID" value="PSV09422.1"/>
    <property type="molecule type" value="Genomic_DNA"/>
</dbReference>
<evidence type="ECO:0000313" key="3">
    <source>
        <dbReference type="EMBL" id="PSV09422.1"/>
    </source>
</evidence>